<sequence length="304" mass="35228">MTCYGPTIAYYSKELNPTGKRSLVFNKQLSQSGIPIKLPCGQCIGCRMEKARQWAVRCMHEKRMHPTSLSAFLTLTYSDEFLPEGNTLVKRDLQLFMKRLRLERPAGVRFFACGEYGDQRQRAHYHVLLFNEGFPDRRLYSKSKAGHDQYTSKELDALWGLGACYIGEVTYESCAYVARYIMKKVSGDPARDYYQTLTPDGVLIDRVPEFVTMSRRPGIGFTWFQKHHGEAFQHDSIIANGKEAPIPSYYNKLYEKLDPNHLIRLKRKRRLLQVLRKPDNTKARLRIRETVALAKSKIYNRGNQ</sequence>
<feature type="domain" description="Replication-associated protein ORF2/G2P" evidence="1">
    <location>
        <begin position="71"/>
        <end position="184"/>
    </location>
</feature>
<dbReference type="Proteomes" id="UP000324307">
    <property type="component" value="Segment"/>
</dbReference>
<proteinExistence type="predicted"/>
<dbReference type="InterPro" id="IPR056906">
    <property type="entry name" value="ORF2/G2P_dom"/>
</dbReference>
<dbReference type="EMBL" id="MK249198">
    <property type="protein sequence ID" value="QCQ84964.1"/>
    <property type="molecule type" value="Genomic_DNA"/>
</dbReference>
<name>A0A4P8PTZ6_9VIRU</name>
<accession>A0A4P8PTZ6</accession>
<evidence type="ECO:0000313" key="2">
    <source>
        <dbReference type="EMBL" id="QCQ84964.1"/>
    </source>
</evidence>
<organism evidence="2">
    <name type="scientific">Blackfly microvirus SF02</name>
    <dbReference type="NCBI Taxonomy" id="2576452"/>
    <lineage>
        <taxon>Viruses</taxon>
        <taxon>Monodnaviria</taxon>
        <taxon>Sangervirae</taxon>
        <taxon>Phixviricota</taxon>
        <taxon>Malgrandaviricetes</taxon>
        <taxon>Petitvirales</taxon>
        <taxon>Microviridae</taxon>
        <taxon>Microvirus</taxon>
    </lineage>
</organism>
<protein>
    <submittedName>
        <fullName evidence="2">Replication initiator protein</fullName>
    </submittedName>
</protein>
<dbReference type="Pfam" id="PF23343">
    <property type="entry name" value="REP_ORF2-G2P"/>
    <property type="match status" value="1"/>
</dbReference>
<evidence type="ECO:0000259" key="1">
    <source>
        <dbReference type="Pfam" id="PF23343"/>
    </source>
</evidence>
<reference evidence="2" key="1">
    <citation type="submission" date="2018-12" db="EMBL/GenBank/DDBJ databases">
        <title>Singled stranded DNA viruses identified in blackflies (Austrosimulium ungulatum) sampled in New Zealand.</title>
        <authorList>
            <person name="Kraberger S."/>
            <person name="Fontenele R.S."/>
            <person name="Schmidlin K."/>
            <person name="Walters M."/>
            <person name="Varsani A."/>
        </authorList>
    </citation>
    <scope>NUCLEOTIDE SEQUENCE [LARGE SCALE GENOMIC DNA]</scope>
    <source>
        <strain evidence="2">137</strain>
    </source>
</reference>